<dbReference type="SUPFAM" id="SSF51215">
    <property type="entry name" value="Regulatory protein AraC"/>
    <property type="match status" value="1"/>
</dbReference>
<comment type="caution">
    <text evidence="6">The sequence shown here is derived from an EMBL/GenBank/DDBJ whole genome shotgun (WGS) entry which is preliminary data.</text>
</comment>
<keyword evidence="4" id="KW-0804">Transcription</keyword>
<evidence type="ECO:0000256" key="2">
    <source>
        <dbReference type="ARBA" id="ARBA00023125"/>
    </source>
</evidence>
<dbReference type="eggNOG" id="COG2207">
    <property type="taxonomic scope" value="Bacteria"/>
</dbReference>
<feature type="domain" description="HTH araC/xylS-type" evidence="5">
    <location>
        <begin position="165"/>
        <end position="263"/>
    </location>
</feature>
<dbReference type="InterPro" id="IPR018062">
    <property type="entry name" value="HTH_AraC-typ_CS"/>
</dbReference>
<reference evidence="6 7" key="1">
    <citation type="journal article" date="2016" name="MBio">
        <title>Lateral Gene Transfer in a Heavy Metal-Contaminated-Groundwater Microbial Community.</title>
        <authorList>
            <person name="Hemme C.L."/>
            <person name="Green S.J."/>
            <person name="Rishishwar L."/>
            <person name="Prakash O."/>
            <person name="Pettenato A."/>
            <person name="Chakraborty R."/>
            <person name="Deutschbauer A.M."/>
            <person name="Van Nostrand J.D."/>
            <person name="Wu L."/>
            <person name="He Z."/>
            <person name="Jordan I.K."/>
            <person name="Hazen T.C."/>
            <person name="Arkin A.P."/>
            <person name="Kostka J.E."/>
            <person name="Zhou J."/>
        </authorList>
    </citation>
    <scope>NUCLEOTIDE SEQUENCE [LARGE SCALE GENOMIC DNA]</scope>
    <source>
        <strain evidence="6 7">FW104-T7</strain>
    </source>
</reference>
<dbReference type="InterPro" id="IPR009057">
    <property type="entry name" value="Homeodomain-like_sf"/>
</dbReference>
<protein>
    <submittedName>
        <fullName evidence="6">AraC family transcriptional regulator</fullName>
    </submittedName>
</protein>
<dbReference type="GO" id="GO:0043565">
    <property type="term" value="F:sequence-specific DNA binding"/>
    <property type="evidence" value="ECO:0007669"/>
    <property type="project" value="InterPro"/>
</dbReference>
<evidence type="ECO:0000256" key="3">
    <source>
        <dbReference type="ARBA" id="ARBA00023159"/>
    </source>
</evidence>
<dbReference type="SUPFAM" id="SSF46689">
    <property type="entry name" value="Homeodomain-like"/>
    <property type="match status" value="2"/>
</dbReference>
<dbReference type="PROSITE" id="PS01124">
    <property type="entry name" value="HTH_ARAC_FAMILY_2"/>
    <property type="match status" value="1"/>
</dbReference>
<dbReference type="InterPro" id="IPR037923">
    <property type="entry name" value="HTH-like"/>
</dbReference>
<dbReference type="SMART" id="SM00342">
    <property type="entry name" value="HTH_ARAC"/>
    <property type="match status" value="1"/>
</dbReference>
<dbReference type="InterPro" id="IPR050204">
    <property type="entry name" value="AraC_XylS_family_regulators"/>
</dbReference>
<sequence>MQHLARTNFGRPERLHTSGGLRVSVTNYAGDSALPWHEHDDPYLCLVAAGGYTQRAAGGDTECSSGLLLVHPQGHRHANRFASLGARCLSMFLSAELAADTGVRRLLGDHRLLQLPDAVHLRQRIERELAAGDDAAALALHAAVLELVAHACRQGHAPNRPGWLPRVLERLHDDPLASPSLQELATLAGVHPAHLARRFQQTQGVSVGEYQRGLRIAIARKALAEGSRPIAAVAAEAGFADQSHFARVFKRMTGQTPRDFRRGVQKAS</sequence>
<dbReference type="Gene3D" id="2.60.120.10">
    <property type="entry name" value="Jelly Rolls"/>
    <property type="match status" value="1"/>
</dbReference>
<dbReference type="EMBL" id="LVJS01000048">
    <property type="protein sequence ID" value="KZC23273.1"/>
    <property type="molecule type" value="Genomic_DNA"/>
</dbReference>
<keyword evidence="2" id="KW-0238">DNA-binding</keyword>
<dbReference type="Proteomes" id="UP000076131">
    <property type="component" value="Unassembled WGS sequence"/>
</dbReference>
<dbReference type="PANTHER" id="PTHR46796">
    <property type="entry name" value="HTH-TYPE TRANSCRIPTIONAL ACTIVATOR RHAS-RELATED"/>
    <property type="match status" value="1"/>
</dbReference>
<dbReference type="PRINTS" id="PR00032">
    <property type="entry name" value="HTHARAC"/>
</dbReference>
<dbReference type="InterPro" id="IPR018060">
    <property type="entry name" value="HTH_AraC"/>
</dbReference>
<evidence type="ECO:0000313" key="6">
    <source>
        <dbReference type="EMBL" id="KZC23273.1"/>
    </source>
</evidence>
<dbReference type="STRING" id="416169.RHOFW104T7_14650"/>
<dbReference type="AlphaFoldDB" id="A0A154QG69"/>
<dbReference type="InterPro" id="IPR020449">
    <property type="entry name" value="Tscrpt_reg_AraC-type_HTH"/>
</dbReference>
<keyword evidence="7" id="KW-1185">Reference proteome</keyword>
<dbReference type="Gene3D" id="1.10.10.60">
    <property type="entry name" value="Homeodomain-like"/>
    <property type="match status" value="1"/>
</dbReference>
<dbReference type="InterPro" id="IPR014710">
    <property type="entry name" value="RmlC-like_jellyroll"/>
</dbReference>
<accession>A0A154QG69</accession>
<keyword evidence="3" id="KW-0010">Activator</keyword>
<organism evidence="6 7">
    <name type="scientific">Rhodanobacter thiooxydans</name>
    <dbReference type="NCBI Taxonomy" id="416169"/>
    <lineage>
        <taxon>Bacteria</taxon>
        <taxon>Pseudomonadati</taxon>
        <taxon>Pseudomonadota</taxon>
        <taxon>Gammaproteobacteria</taxon>
        <taxon>Lysobacterales</taxon>
        <taxon>Rhodanobacteraceae</taxon>
        <taxon>Rhodanobacter</taxon>
    </lineage>
</organism>
<evidence type="ECO:0000259" key="5">
    <source>
        <dbReference type="PROSITE" id="PS01124"/>
    </source>
</evidence>
<dbReference type="Pfam" id="PF12833">
    <property type="entry name" value="HTH_18"/>
    <property type="match status" value="1"/>
</dbReference>
<dbReference type="GO" id="GO:0003700">
    <property type="term" value="F:DNA-binding transcription factor activity"/>
    <property type="evidence" value="ECO:0007669"/>
    <property type="project" value="InterPro"/>
</dbReference>
<name>A0A154QG69_9GAMM</name>
<evidence type="ECO:0000313" key="7">
    <source>
        <dbReference type="Proteomes" id="UP000076131"/>
    </source>
</evidence>
<evidence type="ECO:0000256" key="4">
    <source>
        <dbReference type="ARBA" id="ARBA00023163"/>
    </source>
</evidence>
<keyword evidence="1" id="KW-0805">Transcription regulation</keyword>
<dbReference type="RefSeq" id="WP_039953395.1">
    <property type="nucleotide sequence ID" value="NZ_LVJS01000048.1"/>
</dbReference>
<dbReference type="PROSITE" id="PS00041">
    <property type="entry name" value="HTH_ARAC_FAMILY_1"/>
    <property type="match status" value="1"/>
</dbReference>
<evidence type="ECO:0000256" key="1">
    <source>
        <dbReference type="ARBA" id="ARBA00023015"/>
    </source>
</evidence>
<gene>
    <name evidence="6" type="ORF">RHOFW104T7_14650</name>
</gene>
<proteinExistence type="predicted"/>